<dbReference type="EMBL" id="JNVU01000005">
    <property type="protein sequence ID" value="KEI45895.1"/>
    <property type="molecule type" value="Genomic_DNA"/>
</dbReference>
<dbReference type="OrthoDB" id="9803863at2"/>
<dbReference type="InterPro" id="IPR013783">
    <property type="entry name" value="Ig-like_fold"/>
</dbReference>
<dbReference type="SUPFAM" id="SSF51445">
    <property type="entry name" value="(Trans)glycosidases"/>
    <property type="match status" value="1"/>
</dbReference>
<dbReference type="InterPro" id="IPR036881">
    <property type="entry name" value="Glyco_hydro_3_C_sf"/>
</dbReference>
<dbReference type="InterPro" id="IPR002772">
    <property type="entry name" value="Glyco_hydro_3_C"/>
</dbReference>
<dbReference type="PRINTS" id="PR00133">
    <property type="entry name" value="GLHYDRLASE3"/>
</dbReference>
<dbReference type="Pfam" id="PF01915">
    <property type="entry name" value="Glyco_hydro_3_C"/>
    <property type="match status" value="1"/>
</dbReference>
<protein>
    <recommendedName>
        <fullName evidence="8">Exo-alpha-(1-&gt;6)-L-arabinopyranosidase</fullName>
        <ecNumber evidence="3">3.2.1.21</ecNumber>
    </recommendedName>
</protein>
<dbReference type="FunFam" id="3.20.20.300:FF:000005">
    <property type="entry name" value="Periplasmic beta-glucosidase"/>
    <property type="match status" value="1"/>
</dbReference>
<evidence type="ECO:0000256" key="9">
    <source>
        <dbReference type="RuleBase" id="RU361161"/>
    </source>
</evidence>
<dbReference type="Gene3D" id="3.20.20.300">
    <property type="entry name" value="Glycoside hydrolase, family 3, N-terminal domain"/>
    <property type="match status" value="1"/>
</dbReference>
<dbReference type="Gene3D" id="3.40.50.1700">
    <property type="entry name" value="Glycoside hydrolase family 3 C-terminal domain"/>
    <property type="match status" value="1"/>
</dbReference>
<dbReference type="SUPFAM" id="SSF52279">
    <property type="entry name" value="Beta-D-glucan exohydrolase, C-terminal domain"/>
    <property type="match status" value="1"/>
</dbReference>
<keyword evidence="13" id="KW-1185">Reference proteome</keyword>
<dbReference type="eggNOG" id="COG1472">
    <property type="taxonomic scope" value="Bacteria"/>
</dbReference>
<dbReference type="PROSITE" id="PS00775">
    <property type="entry name" value="GLYCOSYL_HYDROL_F3"/>
    <property type="match status" value="1"/>
</dbReference>
<evidence type="ECO:0000256" key="3">
    <source>
        <dbReference type="ARBA" id="ARBA00012744"/>
    </source>
</evidence>
<gene>
    <name evidence="11" type="primary">gsr9</name>
    <name evidence="12" type="ORF">GU90_01460</name>
</gene>
<evidence type="ECO:0000256" key="1">
    <source>
        <dbReference type="ARBA" id="ARBA00000448"/>
    </source>
</evidence>
<dbReference type="InterPro" id="IPR001764">
    <property type="entry name" value="Glyco_hydro_3_N"/>
</dbReference>
<evidence type="ECO:0000313" key="11">
    <source>
        <dbReference type="EMBL" id="CCG85346.1"/>
    </source>
</evidence>
<keyword evidence="4" id="KW-0732">Signal</keyword>
<evidence type="ECO:0000259" key="10">
    <source>
        <dbReference type="SMART" id="SM01217"/>
    </source>
</evidence>
<comment type="catalytic activity">
    <reaction evidence="1">
        <text>Hydrolysis of terminal, non-reducing beta-D-glucosyl residues with release of beta-D-glucose.</text>
        <dbReference type="EC" id="3.2.1.21"/>
    </reaction>
</comment>
<evidence type="ECO:0000313" key="12">
    <source>
        <dbReference type="EMBL" id="KEI45895.1"/>
    </source>
</evidence>
<keyword evidence="5 9" id="KW-0378">Hydrolase</keyword>
<dbReference type="EMBL" id="HE793695">
    <property type="protein sequence ID" value="CCG85346.1"/>
    <property type="molecule type" value="Genomic_DNA"/>
</dbReference>
<dbReference type="RefSeq" id="WP_029720986.1">
    <property type="nucleotide sequence ID" value="NZ_JNVU01000005.1"/>
</dbReference>
<organism evidence="11">
    <name type="scientific">Saccharopolyspora rectivirgula</name>
    <dbReference type="NCBI Taxonomy" id="28042"/>
    <lineage>
        <taxon>Bacteria</taxon>
        <taxon>Bacillati</taxon>
        <taxon>Actinomycetota</taxon>
        <taxon>Actinomycetes</taxon>
        <taxon>Pseudonocardiales</taxon>
        <taxon>Pseudonocardiaceae</taxon>
        <taxon>Saccharopolyspora</taxon>
    </lineage>
</organism>
<reference evidence="11" key="1">
    <citation type="submission" date="2012-03" db="EMBL/GenBank/DDBJ databases">
        <title>Identification of immuno-reactive proteins from Saccharopolyspora rectivirgula for serodiagnosis of Farmers Lung Disease.</title>
        <authorList>
            <person name="Barrera C."/>
            <person name="Rognon B."/>
            <person name="Millon L."/>
            <person name="Quadroni M."/>
            <person name="Roussel S."/>
            <person name="Reboux G."/>
            <person name="Zaugg C."/>
            <person name="Monod M."/>
        </authorList>
    </citation>
    <scope>NUCLEOTIDE SEQUENCE</scope>
    <source>
        <strain evidence="11">DSMZ 43113</strain>
    </source>
</reference>
<evidence type="ECO:0000256" key="4">
    <source>
        <dbReference type="ARBA" id="ARBA00022729"/>
    </source>
</evidence>
<dbReference type="Pfam" id="PF14310">
    <property type="entry name" value="Fn3-like"/>
    <property type="match status" value="1"/>
</dbReference>
<accession>I0JV79</accession>
<evidence type="ECO:0000256" key="7">
    <source>
        <dbReference type="ARBA" id="ARBA00058905"/>
    </source>
</evidence>
<dbReference type="FunFam" id="2.60.40.10:FF:000495">
    <property type="entry name" value="Periplasmic beta-glucosidase"/>
    <property type="match status" value="1"/>
</dbReference>
<dbReference type="InterPro" id="IPR017853">
    <property type="entry name" value="GH"/>
</dbReference>
<dbReference type="GO" id="GO:0008422">
    <property type="term" value="F:beta-glucosidase activity"/>
    <property type="evidence" value="ECO:0007669"/>
    <property type="project" value="UniProtKB-EC"/>
</dbReference>
<dbReference type="Pfam" id="PF00933">
    <property type="entry name" value="Glyco_hydro_3"/>
    <property type="match status" value="1"/>
</dbReference>
<comment type="similarity">
    <text evidence="2 9">Belongs to the glycosyl hydrolase 3 family.</text>
</comment>
<dbReference type="InterPro" id="IPR019800">
    <property type="entry name" value="Glyco_hydro_3_AS"/>
</dbReference>
<dbReference type="STRING" id="28042.GU90_01460"/>
<evidence type="ECO:0000256" key="6">
    <source>
        <dbReference type="ARBA" id="ARBA00023295"/>
    </source>
</evidence>
<dbReference type="Gene3D" id="2.60.40.10">
    <property type="entry name" value="Immunoglobulins"/>
    <property type="match status" value="1"/>
</dbReference>
<proteinExistence type="inferred from homology"/>
<sequence>MGTSGITRRAVLAGMGGTIAAIAMTSKALASQKPADPAIEARIQRLLKQMTIEEKFGQLQQLSGNGDTGPGDGQMKEIVDRTRAGRLGSVLNVYGAKSSNDLQRIAVEESRLGIPLLFGFDIIHGFWTTFPIPIAQSASFDPSVAARDAEISSAEGRSNGVHWTFAPMMDVTHDPRWGRIAESGSEDPYLTARFAAAKTAAHQGNDLSAPDRVAACAKHFVAYGGAEGGRDYNTVDVSEARLRNLYLPPFKAAVEAGVATVMASFNTISGVPAHGNHHTMTEILKQQWGFTGFVVSDYNGVQEMVPHHFAEDKADAARLALQAGVDMEMVSTTINDHGPELLASGQISMRRLDDAVARILRLKFELGLFEQPYVDENAAITEPTAEARAAARNAAARCAVLLKNDGGVLPLARSARSVALVGPFADSRDLHGCWSGPGKELPAVTVLEGLRKALPTTRITHVQGVDPLGEDTSGIADAVASAENSEVTVVVVGEPSELSGEANCRSDISLPGAQAELIKAIAATGKPFAVVLVSGRPLVLSDWLEQAPAVLVVWHPGIEGGNAVADVLLGSVNPGGKLPVSFPRSNGQIPVYYNHENTGRPYDPDDEYTSYYLDLPHGPQFPFGHGLSYTTFTTGSPKLDKDRISVQQLKSGDSVRVSVEVTNTGPREGDEVVQIYLHDRAASIVQPVRKLRGFQRVALKPGETQEVQFDLTAEDFGFWTNDPRGEFVVEPGKVDIYAGNSSTATKKATLSIR</sequence>
<dbReference type="AlphaFoldDB" id="I0JV79"/>
<keyword evidence="6 9" id="KW-0326">Glycosidase</keyword>
<dbReference type="Proteomes" id="UP000031419">
    <property type="component" value="Unassembled WGS sequence"/>
</dbReference>
<dbReference type="PROSITE" id="PS51318">
    <property type="entry name" value="TAT"/>
    <property type="match status" value="1"/>
</dbReference>
<dbReference type="InterPro" id="IPR051915">
    <property type="entry name" value="Cellulose_Degrad_GH3"/>
</dbReference>
<dbReference type="PANTHER" id="PTHR30620:SF16">
    <property type="entry name" value="LYSOSOMAL BETA GLUCOSIDASE"/>
    <property type="match status" value="1"/>
</dbReference>
<evidence type="ECO:0000256" key="5">
    <source>
        <dbReference type="ARBA" id="ARBA00022801"/>
    </source>
</evidence>
<dbReference type="InterPro" id="IPR026891">
    <property type="entry name" value="Fn3-like"/>
</dbReference>
<dbReference type="SMART" id="SM01217">
    <property type="entry name" value="Fn3_like"/>
    <property type="match status" value="1"/>
</dbReference>
<feature type="domain" description="Fibronectin type III-like" evidence="10">
    <location>
        <begin position="671"/>
        <end position="742"/>
    </location>
</feature>
<dbReference type="PANTHER" id="PTHR30620">
    <property type="entry name" value="PERIPLASMIC BETA-GLUCOSIDASE-RELATED"/>
    <property type="match status" value="1"/>
</dbReference>
<comment type="function">
    <text evidence="7">Catalyzes the hydrolysis of a non-reducing terminal alpha-L-arabinopyranosidic linkage in ginsenoside Rb2 (alpha-L-arabinopyranosyl-(1-&gt;6)-alpha-D-glucopyranosyl) to release alpha-D-glucopyranosyl (Rd). It is not able to hydrolyze alpha-L-arabinofuranosyl-(1-&gt;6)-alpha-D-glucopyranosyl (Rc).</text>
</comment>
<reference evidence="12 13" key="2">
    <citation type="submission" date="2014-06" db="EMBL/GenBank/DDBJ databases">
        <title>Saccharopolyspora rectivirgula DSM-43113 Genome sequencing.</title>
        <authorList>
            <person name="Barrera C."/>
            <person name="Millon L."/>
            <person name="Rognon B."/>
            <person name="Zaugg C."/>
            <person name="Monod M."/>
        </authorList>
    </citation>
    <scope>NUCLEOTIDE SEQUENCE [LARGE SCALE GENOMIC DNA]</scope>
    <source>
        <strain evidence="12 13">DSM 43113</strain>
    </source>
</reference>
<evidence type="ECO:0000313" key="13">
    <source>
        <dbReference type="Proteomes" id="UP000031419"/>
    </source>
</evidence>
<dbReference type="GO" id="GO:0009251">
    <property type="term" value="P:glucan catabolic process"/>
    <property type="evidence" value="ECO:0007669"/>
    <property type="project" value="TreeGrafter"/>
</dbReference>
<dbReference type="InterPro" id="IPR006311">
    <property type="entry name" value="TAT_signal"/>
</dbReference>
<evidence type="ECO:0000256" key="8">
    <source>
        <dbReference type="ARBA" id="ARBA00074219"/>
    </source>
</evidence>
<dbReference type="EC" id="3.2.1.21" evidence="3"/>
<evidence type="ECO:0000256" key="2">
    <source>
        <dbReference type="ARBA" id="ARBA00005336"/>
    </source>
</evidence>
<name>I0JV79_9PSEU</name>
<dbReference type="InterPro" id="IPR036962">
    <property type="entry name" value="Glyco_hydro_3_N_sf"/>
</dbReference>